<keyword evidence="2 8" id="KW-0597">Phosphoprotein</keyword>
<evidence type="ECO:0000256" key="9">
    <source>
        <dbReference type="PROSITE-ProRule" id="PRU01091"/>
    </source>
</evidence>
<keyword evidence="6" id="KW-0804">Transcription</keyword>
<feature type="DNA-binding region" description="OmpR/PhoB-type" evidence="9">
    <location>
        <begin position="125"/>
        <end position="223"/>
    </location>
</feature>
<protein>
    <recommendedName>
        <fullName evidence="1">Stage 0 sporulation protein A homolog</fullName>
    </recommendedName>
</protein>
<dbReference type="PROSITE" id="PS51755">
    <property type="entry name" value="OMPR_PHOB"/>
    <property type="match status" value="1"/>
</dbReference>
<dbReference type="RefSeq" id="WP_087019311.1">
    <property type="nucleotide sequence ID" value="NZ_CP178353.1"/>
</dbReference>
<dbReference type="GO" id="GO:0000976">
    <property type="term" value="F:transcription cis-regulatory region binding"/>
    <property type="evidence" value="ECO:0007669"/>
    <property type="project" value="TreeGrafter"/>
</dbReference>
<dbReference type="Gene3D" id="1.10.10.10">
    <property type="entry name" value="Winged helix-like DNA-binding domain superfamily/Winged helix DNA-binding domain"/>
    <property type="match status" value="1"/>
</dbReference>
<evidence type="ECO:0000256" key="5">
    <source>
        <dbReference type="ARBA" id="ARBA00023125"/>
    </source>
</evidence>
<organism evidence="12 13">
    <name type="scientific">Butyricicoccus porcorum</name>
    <dbReference type="NCBI Taxonomy" id="1945634"/>
    <lineage>
        <taxon>Bacteria</taxon>
        <taxon>Bacillati</taxon>
        <taxon>Bacillota</taxon>
        <taxon>Clostridia</taxon>
        <taxon>Eubacteriales</taxon>
        <taxon>Butyricicoccaceae</taxon>
        <taxon>Butyricicoccus</taxon>
    </lineage>
</organism>
<evidence type="ECO:0000256" key="1">
    <source>
        <dbReference type="ARBA" id="ARBA00018672"/>
    </source>
</evidence>
<gene>
    <name evidence="12" type="ORF">CBW42_07425</name>
</gene>
<dbReference type="PANTHER" id="PTHR48111">
    <property type="entry name" value="REGULATOR OF RPOS"/>
    <property type="match status" value="1"/>
</dbReference>
<feature type="domain" description="OmpR/PhoB-type" evidence="11">
    <location>
        <begin position="125"/>
        <end position="223"/>
    </location>
</feature>
<evidence type="ECO:0000256" key="6">
    <source>
        <dbReference type="ARBA" id="ARBA00023163"/>
    </source>
</evidence>
<feature type="modified residue" description="4-aspartylphosphate" evidence="8">
    <location>
        <position position="53"/>
    </location>
</feature>
<proteinExistence type="predicted"/>
<dbReference type="FunFam" id="1.10.10.10:FF:000018">
    <property type="entry name" value="DNA-binding response regulator ResD"/>
    <property type="match status" value="1"/>
</dbReference>
<dbReference type="FunFam" id="3.40.50.2300:FF:000001">
    <property type="entry name" value="DNA-binding response regulator PhoB"/>
    <property type="match status" value="1"/>
</dbReference>
<dbReference type="Pfam" id="PF00486">
    <property type="entry name" value="Trans_reg_C"/>
    <property type="match status" value="1"/>
</dbReference>
<dbReference type="Gene3D" id="3.40.50.2300">
    <property type="match status" value="1"/>
</dbReference>
<dbReference type="Proteomes" id="UP000194903">
    <property type="component" value="Unassembled WGS sequence"/>
</dbReference>
<evidence type="ECO:0000259" key="10">
    <source>
        <dbReference type="PROSITE" id="PS50110"/>
    </source>
</evidence>
<dbReference type="CDD" id="cd00383">
    <property type="entry name" value="trans_reg_C"/>
    <property type="match status" value="1"/>
</dbReference>
<evidence type="ECO:0000256" key="4">
    <source>
        <dbReference type="ARBA" id="ARBA00023015"/>
    </source>
</evidence>
<comment type="caution">
    <text evidence="12">The sequence shown here is derived from an EMBL/GenBank/DDBJ whole genome shotgun (WGS) entry which is preliminary data.</text>
</comment>
<keyword evidence="4" id="KW-0805">Transcription regulation</keyword>
<feature type="domain" description="Response regulatory" evidence="10">
    <location>
        <begin position="4"/>
        <end position="117"/>
    </location>
</feature>
<dbReference type="GO" id="GO:0000156">
    <property type="term" value="F:phosphorelay response regulator activity"/>
    <property type="evidence" value="ECO:0007669"/>
    <property type="project" value="TreeGrafter"/>
</dbReference>
<keyword evidence="3" id="KW-0902">Two-component regulatory system</keyword>
<keyword evidence="5 9" id="KW-0238">DNA-binding</keyword>
<evidence type="ECO:0000256" key="7">
    <source>
        <dbReference type="ARBA" id="ARBA00024867"/>
    </source>
</evidence>
<dbReference type="SMART" id="SM00862">
    <property type="entry name" value="Trans_reg_C"/>
    <property type="match status" value="1"/>
</dbReference>
<dbReference type="SUPFAM" id="SSF52172">
    <property type="entry name" value="CheY-like"/>
    <property type="match status" value="1"/>
</dbReference>
<dbReference type="InterPro" id="IPR036388">
    <property type="entry name" value="WH-like_DNA-bd_sf"/>
</dbReference>
<evidence type="ECO:0000256" key="8">
    <source>
        <dbReference type="PROSITE-ProRule" id="PRU00169"/>
    </source>
</evidence>
<dbReference type="InterPro" id="IPR001867">
    <property type="entry name" value="OmpR/PhoB-type_DNA-bd"/>
</dbReference>
<evidence type="ECO:0000256" key="3">
    <source>
        <dbReference type="ARBA" id="ARBA00023012"/>
    </source>
</evidence>
<dbReference type="Pfam" id="PF00072">
    <property type="entry name" value="Response_reg"/>
    <property type="match status" value="1"/>
</dbReference>
<dbReference type="GO" id="GO:0005829">
    <property type="term" value="C:cytosol"/>
    <property type="evidence" value="ECO:0007669"/>
    <property type="project" value="TreeGrafter"/>
</dbReference>
<dbReference type="OrthoDB" id="9790442at2"/>
<comment type="function">
    <text evidence="7">May play the central regulatory role in sporulation. It may be an element of the effector pathway responsible for the activation of sporulation genes in response to nutritional stress. Spo0A may act in concert with spo0H (a sigma factor) to control the expression of some genes that are critical to the sporulation process.</text>
</comment>
<dbReference type="CDD" id="cd17574">
    <property type="entry name" value="REC_OmpR"/>
    <property type="match status" value="1"/>
</dbReference>
<dbReference type="SMART" id="SM00448">
    <property type="entry name" value="REC"/>
    <property type="match status" value="1"/>
</dbReference>
<dbReference type="Gene3D" id="6.10.250.690">
    <property type="match status" value="1"/>
</dbReference>
<keyword evidence="13" id="KW-1185">Reference proteome</keyword>
<evidence type="ECO:0000313" key="13">
    <source>
        <dbReference type="Proteomes" id="UP000194903"/>
    </source>
</evidence>
<dbReference type="GO" id="GO:0006355">
    <property type="term" value="P:regulation of DNA-templated transcription"/>
    <property type="evidence" value="ECO:0007669"/>
    <property type="project" value="InterPro"/>
</dbReference>
<evidence type="ECO:0000256" key="2">
    <source>
        <dbReference type="ARBA" id="ARBA00022553"/>
    </source>
</evidence>
<evidence type="ECO:0000313" key="12">
    <source>
        <dbReference type="EMBL" id="OUM20649.1"/>
    </source>
</evidence>
<dbReference type="EMBL" id="NHOC01000005">
    <property type="protein sequence ID" value="OUM20649.1"/>
    <property type="molecule type" value="Genomic_DNA"/>
</dbReference>
<dbReference type="AlphaFoldDB" id="A0A252F4H0"/>
<sequence>MSKKILIVEDDGNIRELLRLYLEREGYEITEAENGEEGVAQWRKVNPDMILLDVMMPVMDGWEVCKIIRAESKVPIIILTAKGETFDKVNGLEMGADDYIVKPLEMREVVARVRAVFRRFAPEDSGKISFDKLTIDKQAYDLIIDGKRVDAPPKEIELLYFLASSPNRVFTRAQLLDDVWGFDYFGDTRTVDVHVKRLREKLEGVSDKWELKTVWGVGYKFETRD</sequence>
<accession>A0A252F4H0</accession>
<dbReference type="InterPro" id="IPR011006">
    <property type="entry name" value="CheY-like_superfamily"/>
</dbReference>
<dbReference type="InterPro" id="IPR001789">
    <property type="entry name" value="Sig_transdc_resp-reg_receiver"/>
</dbReference>
<dbReference type="PROSITE" id="PS50110">
    <property type="entry name" value="RESPONSE_REGULATORY"/>
    <property type="match status" value="1"/>
</dbReference>
<dbReference type="PANTHER" id="PTHR48111:SF21">
    <property type="entry name" value="DNA-BINDING DUAL MASTER TRANSCRIPTIONAL REGULATOR RPAA"/>
    <property type="match status" value="1"/>
</dbReference>
<dbReference type="GO" id="GO:0032993">
    <property type="term" value="C:protein-DNA complex"/>
    <property type="evidence" value="ECO:0007669"/>
    <property type="project" value="TreeGrafter"/>
</dbReference>
<evidence type="ECO:0000259" key="11">
    <source>
        <dbReference type="PROSITE" id="PS51755"/>
    </source>
</evidence>
<dbReference type="InterPro" id="IPR039420">
    <property type="entry name" value="WalR-like"/>
</dbReference>
<reference evidence="12 13" key="1">
    <citation type="submission" date="2017-05" db="EMBL/GenBank/DDBJ databases">
        <title>Butyricicoccus porcorum sp. nov. a butyrate-producing bacterium from the swine intestinal tract.</title>
        <authorList>
            <person name="Trachsel J."/>
            <person name="Humphrey S."/>
            <person name="Allen H.K."/>
        </authorList>
    </citation>
    <scope>NUCLEOTIDE SEQUENCE [LARGE SCALE GENOMIC DNA]</scope>
    <source>
        <strain evidence="12">BB10</strain>
    </source>
</reference>
<name>A0A252F4H0_9FIRM</name>